<evidence type="ECO:0000256" key="1">
    <source>
        <dbReference type="SAM" id="MobiDB-lite"/>
    </source>
</evidence>
<organism evidence="2 3">
    <name type="scientific">Fusarium oxysporum f. sp. raphani 54005</name>
    <dbReference type="NCBI Taxonomy" id="1089458"/>
    <lineage>
        <taxon>Eukaryota</taxon>
        <taxon>Fungi</taxon>
        <taxon>Dikarya</taxon>
        <taxon>Ascomycota</taxon>
        <taxon>Pezizomycotina</taxon>
        <taxon>Sordariomycetes</taxon>
        <taxon>Hypocreomycetidae</taxon>
        <taxon>Hypocreales</taxon>
        <taxon>Nectriaceae</taxon>
        <taxon>Fusarium</taxon>
        <taxon>Fusarium oxysporum species complex</taxon>
    </lineage>
</organism>
<evidence type="ECO:0000313" key="3">
    <source>
        <dbReference type="Proteomes" id="UP000030663"/>
    </source>
</evidence>
<feature type="region of interest" description="Disordered" evidence="1">
    <location>
        <begin position="492"/>
        <end position="515"/>
    </location>
</feature>
<name>X0BC07_FUSOX</name>
<feature type="compositionally biased region" description="Acidic residues" evidence="1">
    <location>
        <begin position="498"/>
        <end position="507"/>
    </location>
</feature>
<feature type="region of interest" description="Disordered" evidence="1">
    <location>
        <begin position="761"/>
        <end position="806"/>
    </location>
</feature>
<dbReference type="EMBL" id="KI979528">
    <property type="protein sequence ID" value="EXK76358.1"/>
    <property type="molecule type" value="Genomic_DNA"/>
</dbReference>
<dbReference type="OrthoDB" id="5084805at2759"/>
<sequence>MQRILLLEWALPLREYPYINIPQRPRVGQFESLNRIRAKYMVLGSQHPLGELVSLRDFGRNIARTEPPSILFHWSRDGETVSHSSLQLTMDVFRELPEHFITRAEAICDRLMFGAQPNVDLSKVKDDIASSTSGYNFLKHPENEVDSAYLELLFRAYTTGKDSLAKDSLWRWHAITSYLKQVTEIEEQLAGGLYISCGQTPRVRELLSLECENGPNTSCGIYVWGGYMVYVIRHHKAKRLTNHEFYVVRFLPVRLGHVLYKYLVYIRKVADLLRREQLGLDTPHQQRSQTRLLFHSSGRPWPTARLTDVLMRATSELWGQKVNVRMYRQLAIAVTEKHVREVYTPFNRYDDCSNDADLNVVFAWQSGHRPLQRGITYGLDGAYPFKLQPSLLRAYEWASIRWHEFLRLSSKTMPSVPEESPVALKPFPANRKRAITEAHGPGLQDPTDEDMELPVDGSPPIAELETYAGFSCKSCRHLTRDRSNRDRHQVLAKHNEEEHEEEDEEDEEGKRSRQRRNWESVMLQSLRRAPHARYWIVETVRTRRGSRGSSRSSRSSSREGSGGVSVGASVDSGLLKLVRSCEKELEKAAAERRRKVEAPGGVDQASRWVQFMKWAAHLQGKDKLALHRAGLSPIPKTSELKLWKQEARDANARLRALVESFRRELARGLERLDRVPDETLKWLGSIDATKPVTKPFGHKQEAATMERYSADWERYLCYCARVWPLGRDKAREEHGIRFTDEQWGHLADVIRQLDIVADHNKRREEDQRQRRRQPQQQQNQKSNSNREAEAEAEAEADSDTDFDSDINSDVNSDVAALDQAVCRFCISTGIMHVTYSHYF</sequence>
<feature type="compositionally biased region" description="Acidic residues" evidence="1">
    <location>
        <begin position="790"/>
        <end position="806"/>
    </location>
</feature>
<feature type="region of interest" description="Disordered" evidence="1">
    <location>
        <begin position="545"/>
        <end position="565"/>
    </location>
</feature>
<protein>
    <submittedName>
        <fullName evidence="2">Uncharacterized protein</fullName>
    </submittedName>
</protein>
<proteinExistence type="predicted"/>
<gene>
    <name evidence="2" type="ORF">FOQG_18899</name>
</gene>
<accession>X0BC07</accession>
<dbReference type="AlphaFoldDB" id="X0BC07"/>
<reference evidence="2 3" key="1">
    <citation type="submission" date="2011-11" db="EMBL/GenBank/DDBJ databases">
        <title>The Genome Sequence of Fusarium oxysporum PHW815.</title>
        <authorList>
            <consortium name="The Broad Institute Genome Sequencing Platform"/>
            <person name="Ma L.-J."/>
            <person name="Gale L.R."/>
            <person name="Schwartz D.C."/>
            <person name="Zhou S."/>
            <person name="Corby-Kistler H."/>
            <person name="Young S.K."/>
            <person name="Zeng Q."/>
            <person name="Gargeya S."/>
            <person name="Fitzgerald M."/>
            <person name="Haas B."/>
            <person name="Abouelleil A."/>
            <person name="Alvarado L."/>
            <person name="Arachchi H.M."/>
            <person name="Berlin A."/>
            <person name="Brown A."/>
            <person name="Chapman S.B."/>
            <person name="Chen Z."/>
            <person name="Dunbar C."/>
            <person name="Freedman E."/>
            <person name="Gearin G."/>
            <person name="Goldberg J."/>
            <person name="Griggs A."/>
            <person name="Gujja S."/>
            <person name="Heiman D."/>
            <person name="Howarth C."/>
            <person name="Larson L."/>
            <person name="Lui A."/>
            <person name="MacDonald P.J.P."/>
            <person name="Montmayeur A."/>
            <person name="Murphy C."/>
            <person name="Neiman D."/>
            <person name="Pearson M."/>
            <person name="Priest M."/>
            <person name="Roberts A."/>
            <person name="Saif S."/>
            <person name="Shea T."/>
            <person name="Shenoy N."/>
            <person name="Sisk P."/>
            <person name="Stolte C."/>
            <person name="Sykes S."/>
            <person name="Wortman J."/>
            <person name="Nusbaum C."/>
            <person name="Birren B."/>
        </authorList>
    </citation>
    <scope>NUCLEOTIDE SEQUENCE [LARGE SCALE GENOMIC DNA]</scope>
    <source>
        <strain evidence="2 3">54005</strain>
    </source>
</reference>
<dbReference type="Proteomes" id="UP000030663">
    <property type="component" value="Unassembled WGS sequence"/>
</dbReference>
<feature type="compositionally biased region" description="Low complexity" evidence="1">
    <location>
        <begin position="547"/>
        <end position="559"/>
    </location>
</feature>
<dbReference type="HOGENOM" id="CLU_338898_0_0_1"/>
<keyword evidence="3" id="KW-1185">Reference proteome</keyword>
<evidence type="ECO:0000313" key="2">
    <source>
        <dbReference type="EMBL" id="EXK76358.1"/>
    </source>
</evidence>
<feature type="compositionally biased region" description="Low complexity" evidence="1">
    <location>
        <begin position="774"/>
        <end position="783"/>
    </location>
</feature>